<evidence type="ECO:0000313" key="2">
    <source>
        <dbReference type="Proteomes" id="UP000827976"/>
    </source>
</evidence>
<gene>
    <name evidence="1" type="ORF">IHE45_08G153800</name>
</gene>
<protein>
    <submittedName>
        <fullName evidence="1">Non-specific serine/threonine protein kinase protein</fullName>
        <ecNumber evidence="1">2.7.11.1</ecNumber>
    </submittedName>
</protein>
<reference evidence="2" key="1">
    <citation type="journal article" date="2022" name="Nat. Commun.">
        <title>Chromosome evolution and the genetic basis of agronomically important traits in greater yam.</title>
        <authorList>
            <person name="Bredeson J.V."/>
            <person name="Lyons J.B."/>
            <person name="Oniyinde I.O."/>
            <person name="Okereke N.R."/>
            <person name="Kolade O."/>
            <person name="Nnabue I."/>
            <person name="Nwadili C.O."/>
            <person name="Hribova E."/>
            <person name="Parker M."/>
            <person name="Nwogha J."/>
            <person name="Shu S."/>
            <person name="Carlson J."/>
            <person name="Kariba R."/>
            <person name="Muthemba S."/>
            <person name="Knop K."/>
            <person name="Barton G.J."/>
            <person name="Sherwood A.V."/>
            <person name="Lopez-Montes A."/>
            <person name="Asiedu R."/>
            <person name="Jamnadass R."/>
            <person name="Muchugi A."/>
            <person name="Goodstein D."/>
            <person name="Egesi C.N."/>
            <person name="Featherston J."/>
            <person name="Asfaw A."/>
            <person name="Simpson G.G."/>
            <person name="Dolezel J."/>
            <person name="Hendre P.S."/>
            <person name="Van Deynze A."/>
            <person name="Kumar P.L."/>
            <person name="Obidiegwu J.E."/>
            <person name="Bhattacharjee R."/>
            <person name="Rokhsar D.S."/>
        </authorList>
    </citation>
    <scope>NUCLEOTIDE SEQUENCE [LARGE SCALE GENOMIC DNA]</scope>
    <source>
        <strain evidence="2">cv. TDa95/00328</strain>
    </source>
</reference>
<dbReference type="EMBL" id="CM037018">
    <property type="protein sequence ID" value="KAH7675702.1"/>
    <property type="molecule type" value="Genomic_DNA"/>
</dbReference>
<organism evidence="1 2">
    <name type="scientific">Dioscorea alata</name>
    <name type="common">Purple yam</name>
    <dbReference type="NCBI Taxonomy" id="55571"/>
    <lineage>
        <taxon>Eukaryota</taxon>
        <taxon>Viridiplantae</taxon>
        <taxon>Streptophyta</taxon>
        <taxon>Embryophyta</taxon>
        <taxon>Tracheophyta</taxon>
        <taxon>Spermatophyta</taxon>
        <taxon>Magnoliopsida</taxon>
        <taxon>Liliopsida</taxon>
        <taxon>Dioscoreales</taxon>
        <taxon>Dioscoreaceae</taxon>
        <taxon>Dioscorea</taxon>
    </lineage>
</organism>
<sequence>MRLMAFLSAGAQRASASSSMALQVLLLLLLFLGLFPVTTLSVDNPTFVRCATDSNYTTPSPFATNLALLLSNLTATASNSATLFSNSSVGSAYGLAQCRADASSSDCASCLNRSATAFSTYCPLASYATIRFDLCLLRYSSNNFFSQLDDSNPVGLVNPVNASDPTVFNRRLDDLMDKILPEASQTTSRFSVGTTNFSDFGDIYAMLQCTRDLSTSGCGQCLEQVVLYIPSYCSGKIGCQVLTVSCTARYETSSFFSSSLLSPPPPPPASSPPPPPANGSTQSTESGGNGSNTTTIVLATVIPLVALILFSFALFKFLRRRKPVRKSHIGGVRRGDGQEFRSAESLLFDLSTIKEATDDFSDDNKLGEGGFGPVYKGMLRDGQEIAVKRLATTSTQGLVELKNEVLLVAKLQHKNLVRLLGCCLEEGEKLLVYEYLRNASLDKFLFDPTKRGQLDWTRRYKIIEGIGRGLLYLHEDSRLRIIHRDLKVSNILLDEDMTPKISDFGFAKLFGIDETQGNTSRIAGTYGYMAPEYAMHGLFSVKSDVYSFGVMVLEIVTGRKNGVFQESGSAPDLLSTVWRCWNEGKGLELRDPSLGDRIRAEEVLRCIHIGLLCIQEEPTERPTMASVVLMLRSYSLSLPRPSTPAFFMQSYTTSESNKLSRETDPIFLGNEHANEERNRPRLISSNDLSISEIETR</sequence>
<dbReference type="EC" id="2.7.11.1" evidence="1"/>
<name>A0ACB7VNV4_DIOAL</name>
<proteinExistence type="predicted"/>
<comment type="caution">
    <text evidence="1">The sequence shown here is derived from an EMBL/GenBank/DDBJ whole genome shotgun (WGS) entry which is preliminary data.</text>
</comment>
<keyword evidence="1" id="KW-0418">Kinase</keyword>
<evidence type="ECO:0000313" key="1">
    <source>
        <dbReference type="EMBL" id="KAH7675702.1"/>
    </source>
</evidence>
<accession>A0ACB7VNV4</accession>
<dbReference type="Proteomes" id="UP000827976">
    <property type="component" value="Chromosome 8"/>
</dbReference>
<keyword evidence="2" id="KW-1185">Reference proteome</keyword>
<keyword evidence="1" id="KW-0723">Serine/threonine-protein kinase</keyword>
<keyword evidence="1" id="KW-0808">Transferase</keyword>